<evidence type="ECO:0000256" key="2">
    <source>
        <dbReference type="ARBA" id="ARBA00023125"/>
    </source>
</evidence>
<dbReference type="Proteomes" id="UP001150538">
    <property type="component" value="Unassembled WGS sequence"/>
</dbReference>
<comment type="subcellular location">
    <subcellularLocation>
        <location evidence="1">Nucleus</location>
    </subcellularLocation>
</comment>
<dbReference type="InterPro" id="IPR036390">
    <property type="entry name" value="WH_DNA-bd_sf"/>
</dbReference>
<dbReference type="InterPro" id="IPR036388">
    <property type="entry name" value="WH-like_DNA-bd_sf"/>
</dbReference>
<keyword evidence="3" id="KW-0539">Nucleus</keyword>
<proteinExistence type="predicted"/>
<dbReference type="SUPFAM" id="SSF46785">
    <property type="entry name" value="Winged helix' DNA-binding domain"/>
    <property type="match status" value="1"/>
</dbReference>
<dbReference type="Gene3D" id="1.10.10.10">
    <property type="entry name" value="Winged helix-like DNA-binding domain superfamily/Winged helix DNA-binding domain"/>
    <property type="match status" value="1"/>
</dbReference>
<evidence type="ECO:0000313" key="7">
    <source>
        <dbReference type="Proteomes" id="UP001150538"/>
    </source>
</evidence>
<reference evidence="6" key="1">
    <citation type="submission" date="2022-07" db="EMBL/GenBank/DDBJ databases">
        <title>Phylogenomic reconstructions and comparative analyses of Kickxellomycotina fungi.</title>
        <authorList>
            <person name="Reynolds N.K."/>
            <person name="Stajich J.E."/>
            <person name="Barry K."/>
            <person name="Grigoriev I.V."/>
            <person name="Crous P."/>
            <person name="Smith M.E."/>
        </authorList>
    </citation>
    <scope>NUCLEOTIDE SEQUENCE</scope>
    <source>
        <strain evidence="6">NBRC 100468</strain>
    </source>
</reference>
<feature type="domain" description="HSF-type DNA-binding" evidence="5">
    <location>
        <begin position="22"/>
        <end position="118"/>
    </location>
</feature>
<keyword evidence="2" id="KW-0238">DNA-binding</keyword>
<feature type="region of interest" description="Disordered" evidence="4">
    <location>
        <begin position="115"/>
        <end position="139"/>
    </location>
</feature>
<feature type="compositionally biased region" description="Basic and acidic residues" evidence="4">
    <location>
        <begin position="123"/>
        <end position="139"/>
    </location>
</feature>
<organism evidence="6 7">
    <name type="scientific">Mycoemilia scoparia</name>
    <dbReference type="NCBI Taxonomy" id="417184"/>
    <lineage>
        <taxon>Eukaryota</taxon>
        <taxon>Fungi</taxon>
        <taxon>Fungi incertae sedis</taxon>
        <taxon>Zoopagomycota</taxon>
        <taxon>Kickxellomycotina</taxon>
        <taxon>Kickxellomycetes</taxon>
        <taxon>Kickxellales</taxon>
        <taxon>Kickxellaceae</taxon>
        <taxon>Mycoemilia</taxon>
    </lineage>
</organism>
<evidence type="ECO:0000256" key="1">
    <source>
        <dbReference type="ARBA" id="ARBA00004123"/>
    </source>
</evidence>
<dbReference type="GO" id="GO:0043565">
    <property type="term" value="F:sequence-specific DNA binding"/>
    <property type="evidence" value="ECO:0007669"/>
    <property type="project" value="InterPro"/>
</dbReference>
<sequence length="139" mass="16599">MRPPLFPRKRFGREEIRSAPFLLEDPLTNGCIEWFDEGRQFRFSSLDDLLKIMKARGDTKAKSIYSINKNINDYDLKRTSDRRKKVAGGDDPYAEWECFYNPFFKEGQRELLDYIKRRPHPSRVKDKDKAKKKEDHPIE</sequence>
<name>A0A9W7ZR09_9FUNG</name>
<evidence type="ECO:0000313" key="6">
    <source>
        <dbReference type="EMBL" id="KAJ1914815.1"/>
    </source>
</evidence>
<dbReference type="Pfam" id="PF00447">
    <property type="entry name" value="HSF_DNA-bind"/>
    <property type="match status" value="1"/>
</dbReference>
<dbReference type="InterPro" id="IPR000232">
    <property type="entry name" value="HSF_DNA-bd"/>
</dbReference>
<dbReference type="GO" id="GO:0005634">
    <property type="term" value="C:nucleus"/>
    <property type="evidence" value="ECO:0007669"/>
    <property type="project" value="UniProtKB-SubCell"/>
</dbReference>
<evidence type="ECO:0000256" key="4">
    <source>
        <dbReference type="SAM" id="MobiDB-lite"/>
    </source>
</evidence>
<dbReference type="OrthoDB" id="5731130at2759"/>
<comment type="caution">
    <text evidence="6">The sequence shown here is derived from an EMBL/GenBank/DDBJ whole genome shotgun (WGS) entry which is preliminary data.</text>
</comment>
<dbReference type="AlphaFoldDB" id="A0A9W7ZR09"/>
<gene>
    <name evidence="6" type="ORF">H4219_004623</name>
</gene>
<evidence type="ECO:0000256" key="3">
    <source>
        <dbReference type="ARBA" id="ARBA00023242"/>
    </source>
</evidence>
<dbReference type="EMBL" id="JANBPU010000179">
    <property type="protein sequence ID" value="KAJ1914815.1"/>
    <property type="molecule type" value="Genomic_DNA"/>
</dbReference>
<evidence type="ECO:0000259" key="5">
    <source>
        <dbReference type="Pfam" id="PF00447"/>
    </source>
</evidence>
<accession>A0A9W7ZR09</accession>
<dbReference type="GO" id="GO:0003700">
    <property type="term" value="F:DNA-binding transcription factor activity"/>
    <property type="evidence" value="ECO:0007669"/>
    <property type="project" value="InterPro"/>
</dbReference>
<keyword evidence="7" id="KW-1185">Reference proteome</keyword>
<protein>
    <recommendedName>
        <fullName evidence="5">HSF-type DNA-binding domain-containing protein</fullName>
    </recommendedName>
</protein>